<keyword evidence="1" id="KW-0689">Ribosomal protein</keyword>
<protein>
    <submittedName>
        <fullName evidence="1">Mitochondrial 54S ribosomal protein YmL41</fullName>
    </submittedName>
</protein>
<name>A0ACC2ZKJ2_9PEZI</name>
<dbReference type="EMBL" id="JAPDRP010000004">
    <property type="protein sequence ID" value="KAJ9648065.1"/>
    <property type="molecule type" value="Genomic_DNA"/>
</dbReference>
<accession>A0ACC2ZKJ2</accession>
<gene>
    <name evidence="1" type="primary">MRP20</name>
    <name evidence="1" type="ORF">H2199_001842</name>
</gene>
<sequence>MRPAFRIVDTVRGPFALGTKEIYLCAPYSLTNPPSLHPQSAYLSSILTLHPQTNLHNHPPPQLLPPPTFAKFMVPLNLNKLDLRDYLYNAYGVKVLSVRSFVAQSPVRQDKPDAERPKPRKWYRERAKKFMVAELERPFVWPDVPEDFSPCVLTLSPFLVDRSLHRRAGGGFGAWGYQWEDMLMADVLQMGQRNPRRRRKRTRNFPGDHDARRINQAPRGRDTMAEQARRLLEGKERWQPTWQALEAKRTAVPEHDPLLPADAPRVP</sequence>
<comment type="caution">
    <text evidence="1">The sequence shown here is derived from an EMBL/GenBank/DDBJ whole genome shotgun (WGS) entry which is preliminary data.</text>
</comment>
<keyword evidence="2" id="KW-1185">Reference proteome</keyword>
<evidence type="ECO:0000313" key="2">
    <source>
        <dbReference type="Proteomes" id="UP001172680"/>
    </source>
</evidence>
<keyword evidence="1" id="KW-0687">Ribonucleoprotein</keyword>
<dbReference type="Proteomes" id="UP001172680">
    <property type="component" value="Unassembled WGS sequence"/>
</dbReference>
<evidence type="ECO:0000313" key="1">
    <source>
        <dbReference type="EMBL" id="KAJ9648065.1"/>
    </source>
</evidence>
<proteinExistence type="predicted"/>
<reference evidence="1" key="1">
    <citation type="submission" date="2022-10" db="EMBL/GenBank/DDBJ databases">
        <title>Culturing micro-colonial fungi from biological soil crusts in the Mojave desert and describing Neophaeococcomyces mojavensis, and introducing the new genera and species Taxawa tesnikishii.</title>
        <authorList>
            <person name="Kurbessoian T."/>
            <person name="Stajich J.E."/>
        </authorList>
    </citation>
    <scope>NUCLEOTIDE SEQUENCE</scope>
    <source>
        <strain evidence="1">JES_115</strain>
    </source>
</reference>
<organism evidence="1 2">
    <name type="scientific">Coniosporium tulheliwenetii</name>
    <dbReference type="NCBI Taxonomy" id="3383036"/>
    <lineage>
        <taxon>Eukaryota</taxon>
        <taxon>Fungi</taxon>
        <taxon>Dikarya</taxon>
        <taxon>Ascomycota</taxon>
        <taxon>Pezizomycotina</taxon>
        <taxon>Dothideomycetes</taxon>
        <taxon>Dothideomycetes incertae sedis</taxon>
        <taxon>Coniosporium</taxon>
    </lineage>
</organism>